<dbReference type="PROSITE" id="PS50893">
    <property type="entry name" value="ABC_TRANSPORTER_2"/>
    <property type="match status" value="1"/>
</dbReference>
<dbReference type="EMBL" id="JBHSFP010000017">
    <property type="protein sequence ID" value="MFC4533780.1"/>
    <property type="molecule type" value="Genomic_DNA"/>
</dbReference>
<evidence type="ECO:0000259" key="10">
    <source>
        <dbReference type="PROSITE" id="PS50929"/>
    </source>
</evidence>
<proteinExistence type="predicted"/>
<feature type="region of interest" description="Disordered" evidence="7">
    <location>
        <begin position="607"/>
        <end position="640"/>
    </location>
</feature>
<dbReference type="SUPFAM" id="SSF90123">
    <property type="entry name" value="ABC transporter transmembrane region"/>
    <property type="match status" value="1"/>
</dbReference>
<dbReference type="CDD" id="cd07346">
    <property type="entry name" value="ABC_6TM_exporters"/>
    <property type="match status" value="1"/>
</dbReference>
<dbReference type="InterPro" id="IPR003593">
    <property type="entry name" value="AAA+_ATPase"/>
</dbReference>
<keyword evidence="2 8" id="KW-0812">Transmembrane</keyword>
<dbReference type="PANTHER" id="PTHR24221:SF423">
    <property type="entry name" value="ABC TRANSPORTER"/>
    <property type="match status" value="1"/>
</dbReference>
<dbReference type="Gene3D" id="1.20.1560.10">
    <property type="entry name" value="ABC transporter type 1, transmembrane domain"/>
    <property type="match status" value="1"/>
</dbReference>
<feature type="transmembrane region" description="Helical" evidence="8">
    <location>
        <begin position="20"/>
        <end position="41"/>
    </location>
</feature>
<evidence type="ECO:0000313" key="11">
    <source>
        <dbReference type="EMBL" id="MFC4533780.1"/>
    </source>
</evidence>
<keyword evidence="6 8" id="KW-0472">Membrane</keyword>
<dbReference type="InterPro" id="IPR003439">
    <property type="entry name" value="ABC_transporter-like_ATP-bd"/>
</dbReference>
<dbReference type="Pfam" id="PF00005">
    <property type="entry name" value="ABC_tran"/>
    <property type="match status" value="1"/>
</dbReference>
<dbReference type="GO" id="GO:0005524">
    <property type="term" value="F:ATP binding"/>
    <property type="evidence" value="ECO:0007669"/>
    <property type="project" value="UniProtKB-KW"/>
</dbReference>
<evidence type="ECO:0000256" key="2">
    <source>
        <dbReference type="ARBA" id="ARBA00022692"/>
    </source>
</evidence>
<dbReference type="PROSITE" id="PS50929">
    <property type="entry name" value="ABC_TM1F"/>
    <property type="match status" value="1"/>
</dbReference>
<sequence>MRPATLLVLRLTRIAGFPRYLIGALLWAPVSVLPLAGGLVLQAIFDRIGAHRGVTLEDSLRLCAVFVGVEAVRGLIMVIAWVYGTYWWDAAVTVLRANLLRSILTARGPAARRLPHSSGEAMARLRDDVSDLVQLTDDIVSLAGATLFSVAALVVMAAIDPVVTLVLLVPMITIGVLNRILRGLVQRLHRRARVLGAVVTAFIGDAFAGVLAIKTAGAEDAVLERLRAQNRARRDAAVKDRLATDMLDTATGTTVEISIGLVLLLSASAMRRGEFTVGDLALFTSYAGWLAALPRTAGSMLSRLPQAAVAVERLGRLMAPHEDARDLSRASGVWFKRNPPATATATSSPGRDDALRVIEARGLSVHFGTGREGQGNGDARARGQGLYAVGLRVERGSFTVITGAVGSGKTTLVRALLGLVPLDAGTITWNGRHVEDPGTFLVPDRAAYAGQVPRLFSESLRENLLLGRPADDERIGLALELAALEQDVAGMPDGLDTVVGPRGVRLSGGQVQRATAARALVRAPDLLVVDDLSSALDVATEKLLWERIAAAARDGSGPGTLLVVSHRRAALERADQVVVLDRGRVAGRGTLGELLADCPEMRRLWDEESLAEAGEQAPPRPLARGAGRGGPRSRIDEGGS</sequence>
<feature type="transmembrane region" description="Helical" evidence="8">
    <location>
        <begin position="147"/>
        <end position="173"/>
    </location>
</feature>
<keyword evidence="3" id="KW-0547">Nucleotide-binding</keyword>
<evidence type="ECO:0000313" key="12">
    <source>
        <dbReference type="Proteomes" id="UP001596004"/>
    </source>
</evidence>
<feature type="domain" description="ABC transmembrane type-1" evidence="10">
    <location>
        <begin position="21"/>
        <end position="306"/>
    </location>
</feature>
<feature type="domain" description="ABC transporter" evidence="9">
    <location>
        <begin position="360"/>
        <end position="607"/>
    </location>
</feature>
<reference evidence="12" key="1">
    <citation type="journal article" date="2019" name="Int. J. Syst. Evol. Microbiol.">
        <title>The Global Catalogue of Microorganisms (GCM) 10K type strain sequencing project: providing services to taxonomists for standard genome sequencing and annotation.</title>
        <authorList>
            <consortium name="The Broad Institute Genomics Platform"/>
            <consortium name="The Broad Institute Genome Sequencing Center for Infectious Disease"/>
            <person name="Wu L."/>
            <person name="Ma J."/>
        </authorList>
    </citation>
    <scope>NUCLEOTIDE SEQUENCE [LARGE SCALE GENOMIC DNA]</scope>
    <source>
        <strain evidence="12">CGMCC 4.7132</strain>
    </source>
</reference>
<evidence type="ECO:0000256" key="5">
    <source>
        <dbReference type="ARBA" id="ARBA00022989"/>
    </source>
</evidence>
<evidence type="ECO:0000256" key="8">
    <source>
        <dbReference type="SAM" id="Phobius"/>
    </source>
</evidence>
<dbReference type="PANTHER" id="PTHR24221">
    <property type="entry name" value="ATP-BINDING CASSETTE SUB-FAMILY B"/>
    <property type="match status" value="1"/>
</dbReference>
<accession>A0ABV9CKN6</accession>
<name>A0ABV9CKN6_9ACTN</name>
<evidence type="ECO:0000256" key="4">
    <source>
        <dbReference type="ARBA" id="ARBA00022840"/>
    </source>
</evidence>
<dbReference type="SUPFAM" id="SSF52540">
    <property type="entry name" value="P-loop containing nucleoside triphosphate hydrolases"/>
    <property type="match status" value="1"/>
</dbReference>
<protein>
    <submittedName>
        <fullName evidence="11">ABC transporter ATP-binding protein</fullName>
    </submittedName>
</protein>
<feature type="transmembrane region" description="Helical" evidence="8">
    <location>
        <begin position="194"/>
        <end position="213"/>
    </location>
</feature>
<dbReference type="SMART" id="SM00382">
    <property type="entry name" value="AAA"/>
    <property type="match status" value="1"/>
</dbReference>
<dbReference type="RefSeq" id="WP_380843554.1">
    <property type="nucleotide sequence ID" value="NZ_JBHSFP010000017.1"/>
</dbReference>
<dbReference type="Gene3D" id="3.40.50.300">
    <property type="entry name" value="P-loop containing nucleotide triphosphate hydrolases"/>
    <property type="match status" value="1"/>
</dbReference>
<keyword evidence="4 11" id="KW-0067">ATP-binding</keyword>
<keyword evidence="5 8" id="KW-1133">Transmembrane helix</keyword>
<feature type="transmembrane region" description="Helical" evidence="8">
    <location>
        <begin position="62"/>
        <end position="83"/>
    </location>
</feature>
<keyword evidence="12" id="KW-1185">Reference proteome</keyword>
<comment type="subcellular location">
    <subcellularLocation>
        <location evidence="1">Cell membrane</location>
        <topology evidence="1">Multi-pass membrane protein</topology>
    </subcellularLocation>
</comment>
<dbReference type="InterPro" id="IPR027417">
    <property type="entry name" value="P-loop_NTPase"/>
</dbReference>
<dbReference type="InterPro" id="IPR036640">
    <property type="entry name" value="ABC1_TM_sf"/>
</dbReference>
<evidence type="ECO:0000256" key="6">
    <source>
        <dbReference type="ARBA" id="ARBA00023136"/>
    </source>
</evidence>
<dbReference type="InterPro" id="IPR039421">
    <property type="entry name" value="Type_1_exporter"/>
</dbReference>
<evidence type="ECO:0000256" key="7">
    <source>
        <dbReference type="SAM" id="MobiDB-lite"/>
    </source>
</evidence>
<gene>
    <name evidence="11" type="ORF">ACFO60_23685</name>
</gene>
<dbReference type="InterPro" id="IPR011527">
    <property type="entry name" value="ABC1_TM_dom"/>
</dbReference>
<organism evidence="11 12">
    <name type="scientific">Sphaerisporangium dianthi</name>
    <dbReference type="NCBI Taxonomy" id="1436120"/>
    <lineage>
        <taxon>Bacteria</taxon>
        <taxon>Bacillati</taxon>
        <taxon>Actinomycetota</taxon>
        <taxon>Actinomycetes</taxon>
        <taxon>Streptosporangiales</taxon>
        <taxon>Streptosporangiaceae</taxon>
        <taxon>Sphaerisporangium</taxon>
    </lineage>
</organism>
<dbReference type="Pfam" id="PF00664">
    <property type="entry name" value="ABC_membrane"/>
    <property type="match status" value="1"/>
</dbReference>
<evidence type="ECO:0000256" key="3">
    <source>
        <dbReference type="ARBA" id="ARBA00022741"/>
    </source>
</evidence>
<dbReference type="Proteomes" id="UP001596004">
    <property type="component" value="Unassembled WGS sequence"/>
</dbReference>
<evidence type="ECO:0000259" key="9">
    <source>
        <dbReference type="PROSITE" id="PS50893"/>
    </source>
</evidence>
<evidence type="ECO:0000256" key="1">
    <source>
        <dbReference type="ARBA" id="ARBA00004651"/>
    </source>
</evidence>
<comment type="caution">
    <text evidence="11">The sequence shown here is derived from an EMBL/GenBank/DDBJ whole genome shotgun (WGS) entry which is preliminary data.</text>
</comment>